<proteinExistence type="predicted"/>
<gene>
    <name evidence="1" type="ORF">XD94_1192</name>
</gene>
<reference evidence="2" key="1">
    <citation type="journal article" date="2015" name="MBio">
        <title>Genome-Resolved Metagenomic Analysis Reveals Roles for Candidate Phyla and Other Microbial Community Members in Biogeochemical Transformations in Oil Reservoirs.</title>
        <authorList>
            <person name="Hu P."/>
            <person name="Tom L."/>
            <person name="Singh A."/>
            <person name="Thomas B.C."/>
            <person name="Baker B.J."/>
            <person name="Piceno Y.M."/>
            <person name="Andersen G.L."/>
            <person name="Banfield J.F."/>
        </authorList>
    </citation>
    <scope>NUCLEOTIDE SEQUENCE [LARGE SCALE GENOMIC DNA]</scope>
</reference>
<organism evidence="1 2">
    <name type="scientific">Mesotoga prima</name>
    <dbReference type="NCBI Taxonomy" id="1184387"/>
    <lineage>
        <taxon>Bacteria</taxon>
        <taxon>Thermotogati</taxon>
        <taxon>Thermotogota</taxon>
        <taxon>Thermotogae</taxon>
        <taxon>Kosmotogales</taxon>
        <taxon>Kosmotogaceae</taxon>
        <taxon>Mesotoga</taxon>
    </lineage>
</organism>
<evidence type="ECO:0000313" key="1">
    <source>
        <dbReference type="EMBL" id="KUK80067.1"/>
    </source>
</evidence>
<protein>
    <submittedName>
        <fullName evidence="1">Uncharacterized protein</fullName>
    </submittedName>
</protein>
<accession>A0A124FY56</accession>
<dbReference type="PATRIC" id="fig|1184387.3.peg.1631"/>
<dbReference type="Proteomes" id="UP000054092">
    <property type="component" value="Unassembled WGS sequence"/>
</dbReference>
<dbReference type="AlphaFoldDB" id="A0A124FY56"/>
<sequence>MIYYVDDSAKPAGEHEIHTEHCERLREVKSKTMLGDFVNCFGALQKAREVYQNVDGCAHCCSECHKD</sequence>
<comment type="caution">
    <text evidence="1">The sequence shown here is derived from an EMBL/GenBank/DDBJ whole genome shotgun (WGS) entry which is preliminary data.</text>
</comment>
<dbReference type="EMBL" id="LGGP01000210">
    <property type="protein sequence ID" value="KUK80067.1"/>
    <property type="molecule type" value="Genomic_DNA"/>
</dbReference>
<evidence type="ECO:0000313" key="2">
    <source>
        <dbReference type="Proteomes" id="UP000054092"/>
    </source>
</evidence>
<name>A0A124FY56_9BACT</name>